<dbReference type="InterPro" id="IPR050858">
    <property type="entry name" value="Mal-CoA-ACP_Trans/PKS_FabD"/>
</dbReference>
<dbReference type="PANTHER" id="PTHR42681">
    <property type="entry name" value="MALONYL-COA-ACYL CARRIER PROTEIN TRANSACYLASE, MITOCHONDRIAL"/>
    <property type="match status" value="1"/>
</dbReference>
<proteinExistence type="predicted"/>
<dbReference type="Gene3D" id="3.30.70.250">
    <property type="entry name" value="Malonyl-CoA ACP transacylase, ACP-binding"/>
    <property type="match status" value="1"/>
</dbReference>
<gene>
    <name evidence="6" type="ORF">PGLA_04910</name>
</gene>
<dbReference type="RefSeq" id="WP_068529596.1">
    <property type="nucleotide sequence ID" value="NZ_LVJH01000006.1"/>
</dbReference>
<evidence type="ECO:0000256" key="3">
    <source>
        <dbReference type="ARBA" id="ARBA00023315"/>
    </source>
</evidence>
<sequence length="432" mass="47149">MTKLAFLFPGQGSQYVGMGKALYELFPIAKETFQEANETLGFDLTHLIFEGSKEDLTLTANAQPAILTASVAAYRVMRQTFDLQPSILTGHSLGEITALTCAEAISFSDAVAIVRKRGLYMQEAAGVDAGKMAAISGVSIETIEQACRSAMINGGSVVISNYNAPDQIVISGDSVSVTEVSEFLGKNGAIVVPLRVSAPFHSPLMHPAAEKLRAELSQYTYSPLKFPVISNVTATTYTDHSEIIETLSAQMTSPVRWVESMNYLVDQGIDTVVEIGPQAVLRNLMGRIDKNVFAFAYDKQEDVEKLRTRFASKEAAVPTLSSKYTVLTRCLAIAVCTKNHNTSIDAYEKGVVVPYRSIMQLQLELESVGAQPTLAQCKEALTMLHSVFVTKLTTVDEQKERFEQVLIETSTQLLLGDFITELLQLEGIEVHG</sequence>
<evidence type="ECO:0000313" key="6">
    <source>
        <dbReference type="EMBL" id="OAB44757.1"/>
    </source>
</evidence>
<dbReference type="PANTHER" id="PTHR42681:SF1">
    <property type="entry name" value="MALONYL-COA-ACYL CARRIER PROTEIN TRANSACYLASE, MITOCHONDRIAL"/>
    <property type="match status" value="1"/>
</dbReference>
<accession>A0A168MJH6</accession>
<name>A0A168MJH6_9BACL</name>
<dbReference type="InterPro" id="IPR004410">
    <property type="entry name" value="Malonyl_CoA-ACP_transAc_FabD"/>
</dbReference>
<dbReference type="STRING" id="494026.PGLA_04910"/>
<dbReference type="EMBL" id="LVJH01000006">
    <property type="protein sequence ID" value="OAB44757.1"/>
    <property type="molecule type" value="Genomic_DNA"/>
</dbReference>
<keyword evidence="2" id="KW-0808">Transferase</keyword>
<dbReference type="EC" id="2.3.1.39" evidence="1"/>
<dbReference type="Pfam" id="PF00698">
    <property type="entry name" value="Acyl_transf_1"/>
    <property type="match status" value="1"/>
</dbReference>
<keyword evidence="7" id="KW-1185">Reference proteome</keyword>
<dbReference type="Gene3D" id="3.40.366.10">
    <property type="entry name" value="Malonyl-Coenzyme A Acyl Carrier Protein, domain 2"/>
    <property type="match status" value="1"/>
</dbReference>
<feature type="domain" description="Malonyl-CoA:ACP transacylase (MAT)" evidence="5">
    <location>
        <begin position="7"/>
        <end position="324"/>
    </location>
</feature>
<dbReference type="SMART" id="SM00827">
    <property type="entry name" value="PKS_AT"/>
    <property type="match status" value="1"/>
</dbReference>
<dbReference type="OrthoDB" id="9805460at2"/>
<dbReference type="GO" id="GO:0005829">
    <property type="term" value="C:cytosol"/>
    <property type="evidence" value="ECO:0007669"/>
    <property type="project" value="TreeGrafter"/>
</dbReference>
<dbReference type="SUPFAM" id="SSF55048">
    <property type="entry name" value="Probable ACP-binding domain of malonyl-CoA ACP transacylase"/>
    <property type="match status" value="1"/>
</dbReference>
<reference evidence="6 7" key="1">
    <citation type="submission" date="2016-03" db="EMBL/GenBank/DDBJ databases">
        <title>Draft genome sequence of Paenibacillus glacialis DSM 22343.</title>
        <authorList>
            <person name="Shin S.-K."/>
            <person name="Yi H."/>
        </authorList>
    </citation>
    <scope>NUCLEOTIDE SEQUENCE [LARGE SCALE GENOMIC DNA]</scope>
    <source>
        <strain evidence="6 7">DSM 22343</strain>
    </source>
</reference>
<evidence type="ECO:0000256" key="2">
    <source>
        <dbReference type="ARBA" id="ARBA00022679"/>
    </source>
</evidence>
<dbReference type="NCBIfam" id="TIGR00128">
    <property type="entry name" value="fabD"/>
    <property type="match status" value="1"/>
</dbReference>
<dbReference type="InterPro" id="IPR016036">
    <property type="entry name" value="Malonyl_transacylase_ACP-bd"/>
</dbReference>
<dbReference type="InterPro" id="IPR014043">
    <property type="entry name" value="Acyl_transferase_dom"/>
</dbReference>
<dbReference type="GO" id="GO:0006633">
    <property type="term" value="P:fatty acid biosynthetic process"/>
    <property type="evidence" value="ECO:0007669"/>
    <property type="project" value="TreeGrafter"/>
</dbReference>
<evidence type="ECO:0000259" key="5">
    <source>
        <dbReference type="SMART" id="SM00827"/>
    </source>
</evidence>
<evidence type="ECO:0000313" key="7">
    <source>
        <dbReference type="Proteomes" id="UP000076967"/>
    </source>
</evidence>
<keyword evidence="3" id="KW-0012">Acyltransferase</keyword>
<comment type="catalytic activity">
    <reaction evidence="4">
        <text>holo-[ACP] + malonyl-CoA = malonyl-[ACP] + CoA</text>
        <dbReference type="Rhea" id="RHEA:41792"/>
        <dbReference type="Rhea" id="RHEA-COMP:9623"/>
        <dbReference type="Rhea" id="RHEA-COMP:9685"/>
        <dbReference type="ChEBI" id="CHEBI:57287"/>
        <dbReference type="ChEBI" id="CHEBI:57384"/>
        <dbReference type="ChEBI" id="CHEBI:64479"/>
        <dbReference type="ChEBI" id="CHEBI:78449"/>
        <dbReference type="EC" id="2.3.1.39"/>
    </reaction>
</comment>
<dbReference type="SUPFAM" id="SSF52151">
    <property type="entry name" value="FabD/lysophospholipase-like"/>
    <property type="match status" value="1"/>
</dbReference>
<comment type="caution">
    <text evidence="6">The sequence shown here is derived from an EMBL/GenBank/DDBJ whole genome shotgun (WGS) entry which is preliminary data.</text>
</comment>
<dbReference type="AlphaFoldDB" id="A0A168MJH6"/>
<dbReference type="InterPro" id="IPR001227">
    <property type="entry name" value="Ac_transferase_dom_sf"/>
</dbReference>
<dbReference type="InterPro" id="IPR016035">
    <property type="entry name" value="Acyl_Trfase/lysoPLipase"/>
</dbReference>
<dbReference type="GO" id="GO:0004314">
    <property type="term" value="F:[acyl-carrier-protein] S-malonyltransferase activity"/>
    <property type="evidence" value="ECO:0007669"/>
    <property type="project" value="UniProtKB-EC"/>
</dbReference>
<evidence type="ECO:0000256" key="4">
    <source>
        <dbReference type="ARBA" id="ARBA00048462"/>
    </source>
</evidence>
<organism evidence="6 7">
    <name type="scientific">Paenibacillus glacialis</name>
    <dbReference type="NCBI Taxonomy" id="494026"/>
    <lineage>
        <taxon>Bacteria</taxon>
        <taxon>Bacillati</taxon>
        <taxon>Bacillota</taxon>
        <taxon>Bacilli</taxon>
        <taxon>Bacillales</taxon>
        <taxon>Paenibacillaceae</taxon>
        <taxon>Paenibacillus</taxon>
    </lineage>
</organism>
<protein>
    <recommendedName>
        <fullName evidence="1">[acyl-carrier-protein] S-malonyltransferase</fullName>
        <ecNumber evidence="1">2.3.1.39</ecNumber>
    </recommendedName>
</protein>
<evidence type="ECO:0000256" key="1">
    <source>
        <dbReference type="ARBA" id="ARBA00013258"/>
    </source>
</evidence>
<dbReference type="Proteomes" id="UP000076967">
    <property type="component" value="Unassembled WGS sequence"/>
</dbReference>